<proteinExistence type="predicted"/>
<dbReference type="EMBL" id="HBFR01027868">
    <property type="protein sequence ID" value="CAD8892966.1"/>
    <property type="molecule type" value="Transcribed_RNA"/>
</dbReference>
<gene>
    <name evidence="1" type="ORF">CHYS00102_LOCUS20175</name>
    <name evidence="2" type="ORF">CHYS00102_LOCUS20176</name>
</gene>
<evidence type="ECO:0000313" key="1">
    <source>
        <dbReference type="EMBL" id="CAD8892966.1"/>
    </source>
</evidence>
<evidence type="ECO:0000313" key="2">
    <source>
        <dbReference type="EMBL" id="CAD8892967.1"/>
    </source>
</evidence>
<accession>A0A6U5J0D9</accession>
<sequence length="116" mass="12763">MFTSNYISSGRNLVSFELLLALYIAGNSMIVRTQRSFPETVIGTSTTVARGRSERGKKMLLIHHSYWVFLVHIHSSGGSAEPSSRLFSAVGLLSSSLFSCKILGGNKERKKEDVPL</sequence>
<dbReference type="AlphaFoldDB" id="A0A6U5J0D9"/>
<reference evidence="1" key="1">
    <citation type="submission" date="2021-01" db="EMBL/GenBank/DDBJ databases">
        <authorList>
            <person name="Corre E."/>
            <person name="Pelletier E."/>
            <person name="Niang G."/>
            <person name="Scheremetjew M."/>
            <person name="Finn R."/>
            <person name="Kale V."/>
            <person name="Holt S."/>
            <person name="Cochrane G."/>
            <person name="Meng A."/>
            <person name="Brown T."/>
            <person name="Cohen L."/>
        </authorList>
    </citation>
    <scope>NUCLEOTIDE SEQUENCE</scope>
    <source>
        <strain evidence="1">308</strain>
    </source>
</reference>
<name>A0A6U5J0D9_9STRA</name>
<dbReference type="EMBL" id="HBFR01027869">
    <property type="protein sequence ID" value="CAD8892967.1"/>
    <property type="molecule type" value="Transcribed_RNA"/>
</dbReference>
<organism evidence="1">
    <name type="scientific">Corethron hystrix</name>
    <dbReference type="NCBI Taxonomy" id="216773"/>
    <lineage>
        <taxon>Eukaryota</taxon>
        <taxon>Sar</taxon>
        <taxon>Stramenopiles</taxon>
        <taxon>Ochrophyta</taxon>
        <taxon>Bacillariophyta</taxon>
        <taxon>Coscinodiscophyceae</taxon>
        <taxon>Corethrophycidae</taxon>
        <taxon>Corethrales</taxon>
        <taxon>Corethraceae</taxon>
        <taxon>Corethron</taxon>
    </lineage>
</organism>
<protein>
    <submittedName>
        <fullName evidence="1">Uncharacterized protein</fullName>
    </submittedName>
</protein>